<reference evidence="3 4" key="1">
    <citation type="submission" date="2023-08" db="EMBL/GenBank/DDBJ databases">
        <title>Transcriptome Analysis of Halomonas alkalicola CICC 11012s to Identify the Genes Involved in Alkaline Tolerances.</title>
        <authorList>
            <person name="Zhai L."/>
        </authorList>
    </citation>
    <scope>NUCLEOTIDE SEQUENCE [LARGE SCALE GENOMIC DNA]</scope>
    <source>
        <strain evidence="3 4">CICC 11012s</strain>
    </source>
</reference>
<evidence type="ECO:0000313" key="4">
    <source>
        <dbReference type="Proteomes" id="UP001235344"/>
    </source>
</evidence>
<dbReference type="Gene3D" id="1.10.443.10">
    <property type="entry name" value="Intergrase catalytic core"/>
    <property type="match status" value="1"/>
</dbReference>
<protein>
    <submittedName>
        <fullName evidence="3">Tyrosine-type recombinase/integrase</fullName>
    </submittedName>
</protein>
<dbReference type="Pfam" id="PF00589">
    <property type="entry name" value="Phage_integrase"/>
    <property type="match status" value="1"/>
</dbReference>
<sequence length="103" mass="11053">MSQTAMQKPWASVRKLGGLPDDLLLYSLRHNFASQLVMAGADILTVSKLMAHSSIETTIKFYAHLAPDHKRDAVELFARKAAGQGAGTSDAAAEVGESLTLVR</sequence>
<dbReference type="EMBL" id="CP131913">
    <property type="protein sequence ID" value="WLI73620.1"/>
    <property type="molecule type" value="Genomic_DNA"/>
</dbReference>
<dbReference type="InterPro" id="IPR013762">
    <property type="entry name" value="Integrase-like_cat_sf"/>
</dbReference>
<name>A0ABY9H7S7_9GAMM</name>
<evidence type="ECO:0000313" key="3">
    <source>
        <dbReference type="EMBL" id="WLI73620.1"/>
    </source>
</evidence>
<keyword evidence="4" id="KW-1185">Reference proteome</keyword>
<dbReference type="InterPro" id="IPR002104">
    <property type="entry name" value="Integrase_catalytic"/>
</dbReference>
<organism evidence="3 4">
    <name type="scientific">Halomonas alkalicola</name>
    <dbReference type="NCBI Taxonomy" id="1930622"/>
    <lineage>
        <taxon>Bacteria</taxon>
        <taxon>Pseudomonadati</taxon>
        <taxon>Pseudomonadota</taxon>
        <taxon>Gammaproteobacteria</taxon>
        <taxon>Oceanospirillales</taxon>
        <taxon>Halomonadaceae</taxon>
        <taxon>Halomonas</taxon>
    </lineage>
</organism>
<accession>A0ABY9H7S7</accession>
<evidence type="ECO:0000259" key="2">
    <source>
        <dbReference type="PROSITE" id="PS51898"/>
    </source>
</evidence>
<dbReference type="Proteomes" id="UP001235344">
    <property type="component" value="Chromosome"/>
</dbReference>
<evidence type="ECO:0000256" key="1">
    <source>
        <dbReference type="ARBA" id="ARBA00023172"/>
    </source>
</evidence>
<proteinExistence type="predicted"/>
<dbReference type="PROSITE" id="PS51898">
    <property type="entry name" value="TYR_RECOMBINASE"/>
    <property type="match status" value="1"/>
</dbReference>
<dbReference type="RefSeq" id="WP_305501440.1">
    <property type="nucleotide sequence ID" value="NZ_CP131913.1"/>
</dbReference>
<dbReference type="InterPro" id="IPR011010">
    <property type="entry name" value="DNA_brk_join_enz"/>
</dbReference>
<feature type="domain" description="Tyr recombinase" evidence="2">
    <location>
        <begin position="1"/>
        <end position="75"/>
    </location>
</feature>
<dbReference type="SUPFAM" id="SSF56349">
    <property type="entry name" value="DNA breaking-rejoining enzymes"/>
    <property type="match status" value="1"/>
</dbReference>
<keyword evidence="1" id="KW-0233">DNA recombination</keyword>
<gene>
    <name evidence="3" type="ORF">B6N23_01370</name>
</gene>